<dbReference type="Pfam" id="PF08780">
    <property type="entry name" value="NTase_sub_bind"/>
    <property type="match status" value="1"/>
</dbReference>
<gene>
    <name evidence="1" type="ORF">IAC13_01520</name>
</gene>
<evidence type="ECO:0000313" key="2">
    <source>
        <dbReference type="Proteomes" id="UP000823618"/>
    </source>
</evidence>
<dbReference type="EMBL" id="JADIML010000044">
    <property type="protein sequence ID" value="MBO8462591.1"/>
    <property type="molecule type" value="Genomic_DNA"/>
</dbReference>
<dbReference type="InterPro" id="IPR010235">
    <property type="entry name" value="HepT"/>
</dbReference>
<sequence length="134" mass="15547">MKKFDNFVSHIDVLAKAKDEDLENEFIISGIIDKFSIQFELGWKVLKELLKYEGRSVANTGSPREILKASYAVYDFIEEDVWLSMLKSRNDLTHIYDGNAARQLVDKILDSYIPAFLKMKDGVLEYYQDVLDEI</sequence>
<dbReference type="Gene3D" id="1.20.120.330">
    <property type="entry name" value="Nucleotidyltransferases domain 2"/>
    <property type="match status" value="1"/>
</dbReference>
<accession>A0A9D9HYN4</accession>
<proteinExistence type="predicted"/>
<dbReference type="NCBIfam" id="TIGR01987">
    <property type="entry name" value="HI0074"/>
    <property type="match status" value="1"/>
</dbReference>
<dbReference type="AlphaFoldDB" id="A0A9D9HYN4"/>
<reference evidence="1" key="1">
    <citation type="submission" date="2020-10" db="EMBL/GenBank/DDBJ databases">
        <authorList>
            <person name="Gilroy R."/>
        </authorList>
    </citation>
    <scope>NUCLEOTIDE SEQUENCE</scope>
    <source>
        <strain evidence="1">E3-2379</strain>
    </source>
</reference>
<comment type="caution">
    <text evidence="1">The sequence shown here is derived from an EMBL/GenBank/DDBJ whole genome shotgun (WGS) entry which is preliminary data.</text>
</comment>
<dbReference type="Proteomes" id="UP000823618">
    <property type="component" value="Unassembled WGS sequence"/>
</dbReference>
<organism evidence="1 2">
    <name type="scientific">Candidatus Scybalomonas excrementavium</name>
    <dbReference type="NCBI Taxonomy" id="2840943"/>
    <lineage>
        <taxon>Bacteria</taxon>
        <taxon>Bacillati</taxon>
        <taxon>Bacillota</taxon>
        <taxon>Clostridia</taxon>
        <taxon>Lachnospirales</taxon>
        <taxon>Lachnospiraceae</taxon>
        <taxon>Lachnospiraceae incertae sedis</taxon>
        <taxon>Candidatus Scybalomonas</taxon>
    </lineage>
</organism>
<protein>
    <submittedName>
        <fullName evidence="1">Nucleotidyltransferase substrate binding protein</fullName>
    </submittedName>
</protein>
<name>A0A9D9HYN4_9FIRM</name>
<dbReference type="SUPFAM" id="SSF81593">
    <property type="entry name" value="Nucleotidyltransferase substrate binding subunit/domain"/>
    <property type="match status" value="1"/>
</dbReference>
<reference evidence="1" key="2">
    <citation type="journal article" date="2021" name="PeerJ">
        <title>Extensive microbial diversity within the chicken gut microbiome revealed by metagenomics and culture.</title>
        <authorList>
            <person name="Gilroy R."/>
            <person name="Ravi A."/>
            <person name="Getino M."/>
            <person name="Pursley I."/>
            <person name="Horton D.L."/>
            <person name="Alikhan N.F."/>
            <person name="Baker D."/>
            <person name="Gharbi K."/>
            <person name="Hall N."/>
            <person name="Watson M."/>
            <person name="Adriaenssens E.M."/>
            <person name="Foster-Nyarko E."/>
            <person name="Jarju S."/>
            <person name="Secka A."/>
            <person name="Antonio M."/>
            <person name="Oren A."/>
            <person name="Chaudhuri R.R."/>
            <person name="La Ragione R."/>
            <person name="Hildebrand F."/>
            <person name="Pallen M.J."/>
        </authorList>
    </citation>
    <scope>NUCLEOTIDE SEQUENCE</scope>
    <source>
        <strain evidence="1">E3-2379</strain>
    </source>
</reference>
<evidence type="ECO:0000313" key="1">
    <source>
        <dbReference type="EMBL" id="MBO8462591.1"/>
    </source>
</evidence>